<dbReference type="SUPFAM" id="SSF55785">
    <property type="entry name" value="PYP-like sensor domain (PAS domain)"/>
    <property type="match status" value="1"/>
</dbReference>
<protein>
    <submittedName>
        <fullName evidence="3">EAL domain-containing protein</fullName>
    </submittedName>
</protein>
<dbReference type="InterPro" id="IPR001633">
    <property type="entry name" value="EAL_dom"/>
</dbReference>
<dbReference type="PROSITE" id="PS50883">
    <property type="entry name" value="EAL"/>
    <property type="match status" value="1"/>
</dbReference>
<evidence type="ECO:0000313" key="3">
    <source>
        <dbReference type="EMBL" id="AXK84080.1"/>
    </source>
</evidence>
<dbReference type="PROSITE" id="PS50887">
    <property type="entry name" value="GGDEF"/>
    <property type="match status" value="1"/>
</dbReference>
<feature type="domain" description="GGDEF" evidence="2">
    <location>
        <begin position="165"/>
        <end position="298"/>
    </location>
</feature>
<dbReference type="SMART" id="SM00267">
    <property type="entry name" value="GGDEF"/>
    <property type="match status" value="1"/>
</dbReference>
<evidence type="ECO:0000259" key="1">
    <source>
        <dbReference type="PROSITE" id="PS50883"/>
    </source>
</evidence>
<reference evidence="3 4" key="1">
    <citation type="submission" date="2018-07" db="EMBL/GenBank/DDBJ databases">
        <authorList>
            <person name="Quirk P.G."/>
            <person name="Krulwich T.A."/>
        </authorList>
    </citation>
    <scope>NUCLEOTIDE SEQUENCE [LARGE SCALE GENOMIC DNA]</scope>
    <source>
        <strain evidence="3 4">CC-BB4</strain>
    </source>
</reference>
<dbReference type="PANTHER" id="PTHR33121:SF79">
    <property type="entry name" value="CYCLIC DI-GMP PHOSPHODIESTERASE PDED-RELATED"/>
    <property type="match status" value="1"/>
</dbReference>
<proteinExistence type="predicted"/>
<dbReference type="Pfam" id="PF00563">
    <property type="entry name" value="EAL"/>
    <property type="match status" value="1"/>
</dbReference>
<dbReference type="CDD" id="cd01948">
    <property type="entry name" value="EAL"/>
    <property type="match status" value="1"/>
</dbReference>
<name>A0A346A4I3_9HYPH</name>
<evidence type="ECO:0000259" key="2">
    <source>
        <dbReference type="PROSITE" id="PS50887"/>
    </source>
</evidence>
<dbReference type="KEGG" id="ptaw:DW352_16965"/>
<organism evidence="3 4">
    <name type="scientific">Pseudolabrys taiwanensis</name>
    <dbReference type="NCBI Taxonomy" id="331696"/>
    <lineage>
        <taxon>Bacteria</taxon>
        <taxon>Pseudomonadati</taxon>
        <taxon>Pseudomonadota</taxon>
        <taxon>Alphaproteobacteria</taxon>
        <taxon>Hyphomicrobiales</taxon>
        <taxon>Xanthobacteraceae</taxon>
        <taxon>Pseudolabrys</taxon>
    </lineage>
</organism>
<dbReference type="SUPFAM" id="SSF141868">
    <property type="entry name" value="EAL domain-like"/>
    <property type="match status" value="1"/>
</dbReference>
<dbReference type="InterPro" id="IPR035919">
    <property type="entry name" value="EAL_sf"/>
</dbReference>
<feature type="domain" description="EAL" evidence="1">
    <location>
        <begin position="309"/>
        <end position="558"/>
    </location>
</feature>
<accession>A0A346A4I3</accession>
<dbReference type="Gene3D" id="3.30.450.20">
    <property type="entry name" value="PAS domain"/>
    <property type="match status" value="1"/>
</dbReference>
<gene>
    <name evidence="3" type="ORF">DW352_16965</name>
</gene>
<dbReference type="OrthoDB" id="23692at2"/>
<dbReference type="AlphaFoldDB" id="A0A346A4I3"/>
<keyword evidence="4" id="KW-1185">Reference proteome</keyword>
<dbReference type="Gene3D" id="3.30.70.270">
    <property type="match status" value="1"/>
</dbReference>
<sequence>MPASGPDAAEILRSIGDAAYHWQLDTDVLSWTGNAAALLGVDAAEIVSGAAYARRVAVEGGQSRVDAIARSSQRDGGEGVAYQVQYAFKCGDEAIWVEDTGRWFAGPDGRPHHAHGLIRRIDERHEAERRLTQLAKFDPLTGELNRPYLNEVLAATVEEVVRFRESCGFLLISIDHLGRLNEAYGFDVTEEVIAQVAKRIRARLRGKDHLGRFSGNKFGAVLTRCTPDELAVAAERLLAGVRDEPIVTAAGPVAVTVTIGGVTAPRHARSVAEVVSRALDALHGARTKRYGSFAAYRPNIERDAMRRESVRATDEIVSALNDRRIALAFEPVVETAGREVAFYECLMRVYRPDGAIAHANEIIPIAEQVGLVRMVDYRVLELVVAELASEPVLKASVNVSPASTVDPDWWTCLAGLLRTNSGVAERLIIEITETAAIQDIDDARGFVTRVKDLGCRIAIDDFGAGHTSFRNLRKLGVDIVKIDGAFVQNIVKSADDRAFVHTLIDLTRRLGLKTVAEWVQDEQAAAVLAGFGCDYLQGALIGLANIDRPWVRTSANTACG</sequence>
<dbReference type="Proteomes" id="UP000254889">
    <property type="component" value="Chromosome"/>
</dbReference>
<dbReference type="SMART" id="SM00052">
    <property type="entry name" value="EAL"/>
    <property type="match status" value="1"/>
</dbReference>
<dbReference type="Pfam" id="PF00990">
    <property type="entry name" value="GGDEF"/>
    <property type="match status" value="1"/>
</dbReference>
<dbReference type="Gene3D" id="3.20.20.450">
    <property type="entry name" value="EAL domain"/>
    <property type="match status" value="1"/>
</dbReference>
<dbReference type="CDD" id="cd01949">
    <property type="entry name" value="GGDEF"/>
    <property type="match status" value="1"/>
</dbReference>
<dbReference type="PANTHER" id="PTHR33121">
    <property type="entry name" value="CYCLIC DI-GMP PHOSPHODIESTERASE PDEF"/>
    <property type="match status" value="1"/>
</dbReference>
<dbReference type="InterPro" id="IPR035965">
    <property type="entry name" value="PAS-like_dom_sf"/>
</dbReference>
<dbReference type="InterPro" id="IPR029787">
    <property type="entry name" value="Nucleotide_cyclase"/>
</dbReference>
<evidence type="ECO:0000313" key="4">
    <source>
        <dbReference type="Proteomes" id="UP000254889"/>
    </source>
</evidence>
<dbReference type="InterPro" id="IPR043128">
    <property type="entry name" value="Rev_trsase/Diguanyl_cyclase"/>
</dbReference>
<dbReference type="GO" id="GO:0071111">
    <property type="term" value="F:cyclic-guanylate-specific phosphodiesterase activity"/>
    <property type="evidence" value="ECO:0007669"/>
    <property type="project" value="InterPro"/>
</dbReference>
<dbReference type="EMBL" id="CP031417">
    <property type="protein sequence ID" value="AXK84080.1"/>
    <property type="molecule type" value="Genomic_DNA"/>
</dbReference>
<dbReference type="SUPFAM" id="SSF55073">
    <property type="entry name" value="Nucleotide cyclase"/>
    <property type="match status" value="1"/>
</dbReference>
<dbReference type="InterPro" id="IPR000160">
    <property type="entry name" value="GGDEF_dom"/>
</dbReference>
<dbReference type="InterPro" id="IPR050706">
    <property type="entry name" value="Cyclic-di-GMP_PDE-like"/>
</dbReference>
<dbReference type="NCBIfam" id="TIGR00254">
    <property type="entry name" value="GGDEF"/>
    <property type="match status" value="1"/>
</dbReference>